<dbReference type="GO" id="GO:0005615">
    <property type="term" value="C:extracellular space"/>
    <property type="evidence" value="ECO:0007669"/>
    <property type="project" value="TreeGrafter"/>
</dbReference>
<dbReference type="InterPro" id="IPR000782">
    <property type="entry name" value="FAS1_domain"/>
</dbReference>
<feature type="domain" description="FAS1" evidence="4">
    <location>
        <begin position="214"/>
        <end position="347"/>
    </location>
</feature>
<keyword evidence="2" id="KW-0472">Membrane</keyword>
<dbReference type="Proteomes" id="UP001063166">
    <property type="component" value="Unassembled WGS sequence"/>
</dbReference>
<evidence type="ECO:0000313" key="5">
    <source>
        <dbReference type="EMBL" id="GLB36003.1"/>
    </source>
</evidence>
<feature type="chain" id="PRO_5040401647" evidence="3">
    <location>
        <begin position="22"/>
        <end position="886"/>
    </location>
</feature>
<dbReference type="PANTHER" id="PTHR10900">
    <property type="entry name" value="PERIOSTIN-RELATED"/>
    <property type="match status" value="1"/>
</dbReference>
<name>A0A9P3PIE0_LYOSH</name>
<evidence type="ECO:0000256" key="2">
    <source>
        <dbReference type="SAM" id="Phobius"/>
    </source>
</evidence>
<dbReference type="SUPFAM" id="SSF82153">
    <property type="entry name" value="FAS1 domain"/>
    <property type="match status" value="5"/>
</dbReference>
<feature type="region of interest" description="Disordered" evidence="1">
    <location>
        <begin position="122"/>
        <end position="172"/>
    </location>
</feature>
<dbReference type="Gene3D" id="2.30.180.10">
    <property type="entry name" value="FAS1 domain"/>
    <property type="match status" value="5"/>
</dbReference>
<dbReference type="EMBL" id="BRPK01000003">
    <property type="protein sequence ID" value="GLB36003.1"/>
    <property type="molecule type" value="Genomic_DNA"/>
</dbReference>
<dbReference type="SMART" id="SM00554">
    <property type="entry name" value="FAS1"/>
    <property type="match status" value="5"/>
</dbReference>
<comment type="caution">
    <text evidence="5">The sequence shown here is derived from an EMBL/GenBank/DDBJ whole genome shotgun (WGS) entry which is preliminary data.</text>
</comment>
<protein>
    <submittedName>
        <fullName evidence="5">Mitochondrial carrier (TC 2.A.29) family protein</fullName>
    </submittedName>
</protein>
<feature type="compositionally biased region" description="Basic residues" evidence="1">
    <location>
        <begin position="129"/>
        <end position="138"/>
    </location>
</feature>
<evidence type="ECO:0000259" key="4">
    <source>
        <dbReference type="PROSITE" id="PS50213"/>
    </source>
</evidence>
<sequence length="886" mass="97203">MRLPRLTWALLTALLVSPVHSSSQQPLTTTSSTTLIDVLSADPNYTSLLRLLQRARLVPTLNKLNGSTLFAPTNDAIKHYLRDNQLWHNVIHDDDFALRDNVQEQLRQQFFYHLLNYTLPDLPTDRNPHTHKTLHYPRKLSPDPPSRNPPPSPPWMPIPGGMLGGEPQRLRASGNDRTAWVGVDAFGKGGSKIVNNTHAGNGVVYGIAKVLEPPSDLAYVVSQQPSVSYFHKILTTEITQLLNSTSELTLFLPVDDAWDGLDPYERLYLESEYAADDLNRILNMHAVVEKGVRYSDSFGKATNLTTIDGTTLEIQVSPEQTTVSSATLVQPDIYASNGVLHLVDSLLVPPGALQLTPEKYLLALNCTTFVSLLHSVNLTFLINDTESKYTILAPTDDVLSIFGDGELPEKGSDDLKRLLQYHFIPGRWTPKKLNDGMLLETALEETGLAGGKQVLSVEVSSDGKKSEDKSIRFAGAGTIGNPIEINSTVVYFVSRPLVPPVDPLQTALPYLDLSSFLAAIFSTSQADTLRNTPHTSLLLPHNSAFKRLGMLVSAHLLAASSTQDLEKVLLHHALNTVEYAQSLRNGSLHTFATLEGSDLQFDRSKNGSLYVSPSGGWDGMRAEVYLQDRLTKTGVIHELSDILIPRSVNLTIGKLVKAAKGSTMASIAVKAGFEWVLNGTAPPEGSPWAEDGLSGAGWTLLCPTDTAFKDINLTKLYADADGLRSIVSQHLIPSPPSQRDFFLYDNDALYNNRPLSFDESPTYSTLLSTTSDYGDLAFRWRDDAETKGFIVGIKGARGTDSSADWARVLSWGRSTNAGGGGVIQIDRLLRPYNPPWWIAYGAPTGVGIVGCILICFFFYGVRIVWKRDTTEATYEPVGGFGRDDED</sequence>
<keyword evidence="6" id="KW-1185">Reference proteome</keyword>
<gene>
    <name evidence="5" type="primary">CRC1</name>
    <name evidence="5" type="ORF">LshimejAT787_0302910</name>
</gene>
<feature type="domain" description="FAS1" evidence="4">
    <location>
        <begin position="500"/>
        <end position="643"/>
    </location>
</feature>
<dbReference type="OrthoDB" id="14252at2759"/>
<organism evidence="5 6">
    <name type="scientific">Lyophyllum shimeji</name>
    <name type="common">Hon-shimeji</name>
    <name type="synonym">Tricholoma shimeji</name>
    <dbReference type="NCBI Taxonomy" id="47721"/>
    <lineage>
        <taxon>Eukaryota</taxon>
        <taxon>Fungi</taxon>
        <taxon>Dikarya</taxon>
        <taxon>Basidiomycota</taxon>
        <taxon>Agaricomycotina</taxon>
        <taxon>Agaricomycetes</taxon>
        <taxon>Agaricomycetidae</taxon>
        <taxon>Agaricales</taxon>
        <taxon>Tricholomatineae</taxon>
        <taxon>Lyophyllaceae</taxon>
        <taxon>Lyophyllum</taxon>
    </lineage>
</organism>
<feature type="domain" description="FAS1" evidence="4">
    <location>
        <begin position="353"/>
        <end position="497"/>
    </location>
</feature>
<dbReference type="PANTHER" id="PTHR10900:SF77">
    <property type="entry name" value="FI19380P1"/>
    <property type="match status" value="1"/>
</dbReference>
<dbReference type="GO" id="GO:0000329">
    <property type="term" value="C:fungal-type vacuole membrane"/>
    <property type="evidence" value="ECO:0007669"/>
    <property type="project" value="TreeGrafter"/>
</dbReference>
<dbReference type="PROSITE" id="PS50213">
    <property type="entry name" value="FAS1"/>
    <property type="match status" value="4"/>
</dbReference>
<evidence type="ECO:0000256" key="1">
    <source>
        <dbReference type="SAM" id="MobiDB-lite"/>
    </source>
</evidence>
<dbReference type="AlphaFoldDB" id="A0A9P3PIE0"/>
<evidence type="ECO:0000313" key="6">
    <source>
        <dbReference type="Proteomes" id="UP001063166"/>
    </source>
</evidence>
<feature type="domain" description="FAS1" evidence="4">
    <location>
        <begin position="32"/>
        <end position="211"/>
    </location>
</feature>
<dbReference type="GO" id="GO:0016236">
    <property type="term" value="P:macroautophagy"/>
    <property type="evidence" value="ECO:0007669"/>
    <property type="project" value="TreeGrafter"/>
</dbReference>
<feature type="signal peptide" evidence="3">
    <location>
        <begin position="1"/>
        <end position="21"/>
    </location>
</feature>
<dbReference type="Pfam" id="PF02469">
    <property type="entry name" value="Fasciclin"/>
    <property type="match status" value="4"/>
</dbReference>
<dbReference type="InterPro" id="IPR050904">
    <property type="entry name" value="Adhesion/Biosynth-related"/>
</dbReference>
<feature type="transmembrane region" description="Helical" evidence="2">
    <location>
        <begin position="836"/>
        <end position="859"/>
    </location>
</feature>
<feature type="compositionally biased region" description="Pro residues" evidence="1">
    <location>
        <begin position="142"/>
        <end position="157"/>
    </location>
</feature>
<evidence type="ECO:0000256" key="3">
    <source>
        <dbReference type="SAM" id="SignalP"/>
    </source>
</evidence>
<keyword evidence="3" id="KW-0732">Signal</keyword>
<keyword evidence="2" id="KW-1133">Transmembrane helix</keyword>
<proteinExistence type="predicted"/>
<accession>A0A9P3PIE0</accession>
<dbReference type="InterPro" id="IPR036378">
    <property type="entry name" value="FAS1_dom_sf"/>
</dbReference>
<reference evidence="5" key="1">
    <citation type="submission" date="2022-07" db="EMBL/GenBank/DDBJ databases">
        <title>The genome of Lyophyllum shimeji provides insight into the initial evolution of ectomycorrhizal fungal genome.</title>
        <authorList>
            <person name="Kobayashi Y."/>
            <person name="Shibata T."/>
            <person name="Hirakawa H."/>
            <person name="Shigenobu S."/>
            <person name="Nishiyama T."/>
            <person name="Yamada A."/>
            <person name="Hasebe M."/>
            <person name="Kawaguchi M."/>
        </authorList>
    </citation>
    <scope>NUCLEOTIDE SEQUENCE</scope>
    <source>
        <strain evidence="5">AT787</strain>
    </source>
</reference>
<keyword evidence="2" id="KW-0812">Transmembrane</keyword>